<dbReference type="AlphaFoldDB" id="A0A819IEX7"/>
<evidence type="ECO:0000313" key="1">
    <source>
        <dbReference type="EMBL" id="CAF1448606.1"/>
    </source>
</evidence>
<protein>
    <submittedName>
        <fullName evidence="2">Uncharacterized protein</fullName>
    </submittedName>
</protein>
<accession>A0A819IEX7</accession>
<evidence type="ECO:0000313" key="2">
    <source>
        <dbReference type="EMBL" id="CAF3917979.1"/>
    </source>
</evidence>
<dbReference type="EMBL" id="CAJOAZ010002325">
    <property type="protein sequence ID" value="CAF3917979.1"/>
    <property type="molecule type" value="Genomic_DNA"/>
</dbReference>
<dbReference type="InterPro" id="IPR036322">
    <property type="entry name" value="WD40_repeat_dom_sf"/>
</dbReference>
<name>A0A819IEX7_9BILA</name>
<organism evidence="2 3">
    <name type="scientific">Adineta steineri</name>
    <dbReference type="NCBI Taxonomy" id="433720"/>
    <lineage>
        <taxon>Eukaryota</taxon>
        <taxon>Metazoa</taxon>
        <taxon>Spiralia</taxon>
        <taxon>Gnathifera</taxon>
        <taxon>Rotifera</taxon>
        <taxon>Eurotatoria</taxon>
        <taxon>Bdelloidea</taxon>
        <taxon>Adinetida</taxon>
        <taxon>Adinetidae</taxon>
        <taxon>Adineta</taxon>
    </lineage>
</organism>
<comment type="caution">
    <text evidence="2">The sequence shown here is derived from an EMBL/GenBank/DDBJ whole genome shotgun (WGS) entry which is preliminary data.</text>
</comment>
<dbReference type="Proteomes" id="UP000663845">
    <property type="component" value="Unassembled WGS sequence"/>
</dbReference>
<dbReference type="EMBL" id="CAJNOG010001495">
    <property type="protein sequence ID" value="CAF1448606.1"/>
    <property type="molecule type" value="Genomic_DNA"/>
</dbReference>
<dbReference type="SUPFAM" id="SSF50978">
    <property type="entry name" value="WD40 repeat-like"/>
    <property type="match status" value="1"/>
</dbReference>
<feature type="non-terminal residue" evidence="2">
    <location>
        <position position="1"/>
    </location>
</feature>
<dbReference type="Proteomes" id="UP000663844">
    <property type="component" value="Unassembled WGS sequence"/>
</dbReference>
<sequence>IHSITWFDHQHILSIDNDGQRIRTWNIKRKEVINESISVQGTIQSLHVHSILNNLNNQNEYFIVGKSMNERSLIMFEYTQSNDNRIDISNDIATC</sequence>
<proteinExistence type="predicted"/>
<evidence type="ECO:0000313" key="3">
    <source>
        <dbReference type="Proteomes" id="UP000663844"/>
    </source>
</evidence>
<reference evidence="2" key="1">
    <citation type="submission" date="2021-02" db="EMBL/GenBank/DDBJ databases">
        <authorList>
            <person name="Nowell W R."/>
        </authorList>
    </citation>
    <scope>NUCLEOTIDE SEQUENCE</scope>
</reference>
<gene>
    <name evidence="1" type="ORF">JYZ213_LOCUS40550</name>
    <name evidence="2" type="ORF">OXD698_LOCUS24856</name>
</gene>